<evidence type="ECO:0000313" key="1">
    <source>
        <dbReference type="EMBL" id="KKN26483.1"/>
    </source>
</evidence>
<name>A0A0F9SAT7_9ZZZZ</name>
<comment type="caution">
    <text evidence="1">The sequence shown here is derived from an EMBL/GenBank/DDBJ whole genome shotgun (WGS) entry which is preliminary data.</text>
</comment>
<organism evidence="1">
    <name type="scientific">marine sediment metagenome</name>
    <dbReference type="NCBI Taxonomy" id="412755"/>
    <lineage>
        <taxon>unclassified sequences</taxon>
        <taxon>metagenomes</taxon>
        <taxon>ecological metagenomes</taxon>
    </lineage>
</organism>
<protein>
    <submittedName>
        <fullName evidence="1">Uncharacterized protein</fullName>
    </submittedName>
</protein>
<accession>A0A0F9SAT7</accession>
<reference evidence="1" key="1">
    <citation type="journal article" date="2015" name="Nature">
        <title>Complex archaea that bridge the gap between prokaryotes and eukaryotes.</title>
        <authorList>
            <person name="Spang A."/>
            <person name="Saw J.H."/>
            <person name="Jorgensen S.L."/>
            <person name="Zaremba-Niedzwiedzka K."/>
            <person name="Martijn J."/>
            <person name="Lind A.E."/>
            <person name="van Eijk R."/>
            <person name="Schleper C."/>
            <person name="Guy L."/>
            <person name="Ettema T.J."/>
        </authorList>
    </citation>
    <scope>NUCLEOTIDE SEQUENCE</scope>
</reference>
<dbReference type="AlphaFoldDB" id="A0A0F9SAT7"/>
<proteinExistence type="predicted"/>
<gene>
    <name evidence="1" type="ORF">LCGC14_0874290</name>
</gene>
<dbReference type="EMBL" id="LAZR01002715">
    <property type="protein sequence ID" value="KKN26483.1"/>
    <property type="molecule type" value="Genomic_DNA"/>
</dbReference>
<sequence>MPKSLEYQVAHINTVKHNLIIPNITKNNFHRFLNEVADKLKVDKKELIEEPVQLLQNEDWVIEIKELIKNFECN</sequence>